<dbReference type="EMBL" id="BARS01029675">
    <property type="protein sequence ID" value="GAG07215.1"/>
    <property type="molecule type" value="Genomic_DNA"/>
</dbReference>
<comment type="caution">
    <text evidence="1">The sequence shown here is derived from an EMBL/GenBank/DDBJ whole genome shotgun (WGS) entry which is preliminary data.</text>
</comment>
<organism evidence="1">
    <name type="scientific">marine sediment metagenome</name>
    <dbReference type="NCBI Taxonomy" id="412755"/>
    <lineage>
        <taxon>unclassified sequences</taxon>
        <taxon>metagenomes</taxon>
        <taxon>ecological metagenomes</taxon>
    </lineage>
</organism>
<name>X0UNG0_9ZZZZ</name>
<reference evidence="1" key="1">
    <citation type="journal article" date="2014" name="Front. Microbiol.">
        <title>High frequency of phylogenetically diverse reductive dehalogenase-homologous genes in deep subseafloor sedimentary metagenomes.</title>
        <authorList>
            <person name="Kawai M."/>
            <person name="Futagami T."/>
            <person name="Toyoda A."/>
            <person name="Takaki Y."/>
            <person name="Nishi S."/>
            <person name="Hori S."/>
            <person name="Arai W."/>
            <person name="Tsubouchi T."/>
            <person name="Morono Y."/>
            <person name="Uchiyama I."/>
            <person name="Ito T."/>
            <person name="Fujiyama A."/>
            <person name="Inagaki F."/>
            <person name="Takami H."/>
        </authorList>
    </citation>
    <scope>NUCLEOTIDE SEQUENCE</scope>
    <source>
        <strain evidence="1">Expedition CK06-06</strain>
    </source>
</reference>
<feature type="non-terminal residue" evidence="1">
    <location>
        <position position="1"/>
    </location>
</feature>
<protein>
    <submittedName>
        <fullName evidence="1">Uncharacterized protein</fullName>
    </submittedName>
</protein>
<evidence type="ECO:0000313" key="1">
    <source>
        <dbReference type="EMBL" id="GAG07215.1"/>
    </source>
</evidence>
<dbReference type="AlphaFoldDB" id="X0UNG0"/>
<proteinExistence type="predicted"/>
<gene>
    <name evidence="1" type="ORF">S01H1_46347</name>
</gene>
<sequence>TFSSNLRDRLIVLEYISDGLAYDLDTRVPKMAEEAMYMSISYNLLANRSGTPEGMVARFKKDRRAALRNAKIRLSNIKLDEIVQVMRGQSKWIKH</sequence>
<accession>X0UNG0</accession>